<dbReference type="KEGG" id="bvr:BVIR_273"/>
<comment type="similarity">
    <text evidence="1 5">Belongs to the FliD family.</text>
</comment>
<dbReference type="GO" id="GO:0071973">
    <property type="term" value="P:bacterial-type flagellum-dependent cell motility"/>
    <property type="evidence" value="ECO:0007669"/>
    <property type="project" value="TreeGrafter"/>
</dbReference>
<evidence type="ECO:0000256" key="1">
    <source>
        <dbReference type="ARBA" id="ARBA00009764"/>
    </source>
</evidence>
<dbReference type="InterPro" id="IPR010809">
    <property type="entry name" value="FliD_C"/>
</dbReference>
<evidence type="ECO:0000256" key="5">
    <source>
        <dbReference type="RuleBase" id="RU362066"/>
    </source>
</evidence>
<feature type="domain" description="Flagellar hook-associated protein 2 N-terminal" evidence="6">
    <location>
        <begin position="23"/>
        <end position="130"/>
    </location>
</feature>
<evidence type="ECO:0000256" key="4">
    <source>
        <dbReference type="ARBA" id="ARBA00023143"/>
    </source>
</evidence>
<reference evidence="8" key="1">
    <citation type="journal article" date="2015" name="Genome Announc.">
        <title>Complete Genome Sequence of the Bacteriochlorophyll b-Producing Photosynthetic Bacterium Blastochloris viridis.</title>
        <authorList>
            <person name="Tsukatani Y."/>
            <person name="Hirose Y."/>
            <person name="Harada J."/>
            <person name="Misawa N."/>
            <person name="Mori K."/>
            <person name="Inoue K."/>
            <person name="Tamiaki H."/>
        </authorList>
    </citation>
    <scope>NUCLEOTIDE SEQUENCE [LARGE SCALE GENOMIC DNA]</scope>
    <source>
        <strain evidence="8">DSM 133</strain>
    </source>
</reference>
<dbReference type="PANTHER" id="PTHR30288:SF0">
    <property type="entry name" value="FLAGELLAR HOOK-ASSOCIATED PROTEIN 2"/>
    <property type="match status" value="1"/>
</dbReference>
<keyword evidence="4 5" id="KW-0975">Bacterial flagellum</keyword>
<evidence type="ECO:0000313" key="8">
    <source>
        <dbReference type="EMBL" id="BAR98651.1"/>
    </source>
</evidence>
<proteinExistence type="inferred from homology"/>
<feature type="domain" description="Flagellar hook-associated protein 2 C-terminal" evidence="7">
    <location>
        <begin position="241"/>
        <end position="537"/>
    </location>
</feature>
<dbReference type="RefSeq" id="WP_197604385.1">
    <property type="nucleotide sequence ID" value="NZ_AP014854.2"/>
</dbReference>
<keyword evidence="9" id="KW-0966">Cell projection</keyword>
<evidence type="ECO:0000256" key="3">
    <source>
        <dbReference type="ARBA" id="ARBA00023054"/>
    </source>
</evidence>
<dbReference type="Pfam" id="PF07196">
    <property type="entry name" value="Flagellin_IN"/>
    <property type="match status" value="1"/>
</dbReference>
<dbReference type="STRING" id="1079.BVIR_273"/>
<dbReference type="PATRIC" id="fig|1079.6.peg.287"/>
<dbReference type="PANTHER" id="PTHR30288">
    <property type="entry name" value="FLAGELLAR CAP/ASSEMBLY PROTEIN FLID"/>
    <property type="match status" value="1"/>
</dbReference>
<evidence type="ECO:0000313" key="10">
    <source>
        <dbReference type="Proteomes" id="UP000065734"/>
    </source>
</evidence>
<dbReference type="GO" id="GO:0009421">
    <property type="term" value="C:bacterial-type flagellum filament cap"/>
    <property type="evidence" value="ECO:0007669"/>
    <property type="project" value="InterPro"/>
</dbReference>
<dbReference type="Proteomes" id="UP000065734">
    <property type="component" value="Chromosome I"/>
</dbReference>
<dbReference type="AlphaFoldDB" id="A0A0H5BE70"/>
<reference evidence="9" key="2">
    <citation type="submission" date="2015-11" db="EMBL/GenBank/DDBJ databases">
        <authorList>
            <person name="Zhang Y."/>
            <person name="Guo Z."/>
        </authorList>
    </citation>
    <scope>NUCLEOTIDE SEQUENCE</scope>
    <source>
        <strain evidence="9">1</strain>
    </source>
</reference>
<evidence type="ECO:0000313" key="9">
    <source>
        <dbReference type="EMBL" id="CUU44010.1"/>
    </source>
</evidence>
<keyword evidence="3 5" id="KW-0175">Coiled coil</keyword>
<dbReference type="GO" id="GO:0005576">
    <property type="term" value="C:extracellular region"/>
    <property type="evidence" value="ECO:0007669"/>
    <property type="project" value="UniProtKB-SubCell"/>
</dbReference>
<dbReference type="GO" id="GO:0007155">
    <property type="term" value="P:cell adhesion"/>
    <property type="evidence" value="ECO:0007669"/>
    <property type="project" value="InterPro"/>
</dbReference>
<keyword evidence="5" id="KW-0964">Secreted</keyword>
<organism evidence="9 10">
    <name type="scientific">Blastochloris viridis</name>
    <name type="common">Rhodopseudomonas viridis</name>
    <dbReference type="NCBI Taxonomy" id="1079"/>
    <lineage>
        <taxon>Bacteria</taxon>
        <taxon>Pseudomonadati</taxon>
        <taxon>Pseudomonadota</taxon>
        <taxon>Alphaproteobacteria</taxon>
        <taxon>Hyphomicrobiales</taxon>
        <taxon>Blastochloridaceae</taxon>
        <taxon>Blastochloris</taxon>
    </lineage>
</organism>
<gene>
    <name evidence="9" type="primary">fliD</name>
    <name evidence="8" type="ORF">BV133_1058</name>
    <name evidence="9" type="ORF">BVIRIDIS_30390</name>
</gene>
<sequence>MSTISSTSSSTSSTYSSSALNSDWSALIEEVVAAKLVPADTLETKITKNDTKISAYEELQSLLSDISDAAYVMSAPSGYLAKSDDIFNSRTSYLSTTGSYDAGDVLGVAVDSSTDLGTYDIQIQQVATAHKVSSKTVTSKDDDLGYTGTFTLGVEGGTAVTIDVSSTTSLSELATAINASTSTSGVKATVLKVSDSSYQLVLTASDTGKAITASTASGDDVLGGLEILDSSGDFKTVLQEAKDAIISIDGVTITRDSNTISDALSGVTLYLYGTTTTGTSIAVEVGTDLTSIADTIQSLVDAYNAYREFVITQQATAAGGGAAESAVLFGDSTLRQVNSDIMDALNTMIDDNTMALLGLSFDSSNNLVLDTTTLQDALLENLDEVKALLTFSFESSSSELGILARGSSAPSSFTLDITVDGSGNVTSASVGGDSSLFTISGTSIKGATGTAYEGFTFLFLGDASESINVTLGYGLADKLNNAVTTASEDSIQTVIDNLTEKNSDYEDDISTIEDRAEALRERLTARYAKYQAAIAQAESTLAYLKAMLDASSSD</sequence>
<dbReference type="Pfam" id="PF02465">
    <property type="entry name" value="FliD_N"/>
    <property type="match status" value="1"/>
</dbReference>
<keyword evidence="10" id="KW-1185">Reference proteome</keyword>
<dbReference type="InterPro" id="IPR003481">
    <property type="entry name" value="FliD_N"/>
</dbReference>
<dbReference type="Pfam" id="PF07195">
    <property type="entry name" value="FliD_C"/>
    <property type="match status" value="1"/>
</dbReference>
<comment type="subcellular location">
    <subcellularLocation>
        <location evidence="5">Secreted</location>
    </subcellularLocation>
    <subcellularLocation>
        <location evidence="5">Bacterial flagellum</location>
    </subcellularLocation>
</comment>
<keyword evidence="9" id="KW-0969">Cilium</keyword>
<dbReference type="GO" id="GO:0009424">
    <property type="term" value="C:bacterial-type flagellum hook"/>
    <property type="evidence" value="ECO:0007669"/>
    <property type="project" value="UniProtKB-UniRule"/>
</dbReference>
<protein>
    <recommendedName>
        <fullName evidence="5">Flagellar hook-associated protein 2</fullName>
        <shortName evidence="5">HAP2</shortName>
    </recommendedName>
    <alternativeName>
        <fullName evidence="5">Flagellar cap protein</fullName>
    </alternativeName>
</protein>
<dbReference type="EMBL" id="LN907867">
    <property type="protein sequence ID" value="CUU44010.1"/>
    <property type="molecule type" value="Genomic_DNA"/>
</dbReference>
<comment type="function">
    <text evidence="5">Required for morphogenesis and for the elongation of the flagellar filament by facilitating polymerization of the flagellin monomers at the tip of growing filament. Forms a capping structure, which prevents flagellin subunits (transported through the central channel of the flagellum) from leaking out without polymerization at the distal end.</text>
</comment>
<keyword evidence="9" id="KW-0282">Flagellum</keyword>
<name>A0A0H5BE70_BLAVI</name>
<dbReference type="InterPro" id="IPR010810">
    <property type="entry name" value="Flagellin_hook_IN_motif"/>
</dbReference>
<comment type="subunit">
    <text evidence="2 5">Homopentamer.</text>
</comment>
<evidence type="ECO:0000259" key="7">
    <source>
        <dbReference type="Pfam" id="PF07195"/>
    </source>
</evidence>
<dbReference type="InterPro" id="IPR040026">
    <property type="entry name" value="FliD"/>
</dbReference>
<feature type="coiled-coil region" evidence="5">
    <location>
        <begin position="495"/>
        <end position="540"/>
    </location>
</feature>
<evidence type="ECO:0000259" key="6">
    <source>
        <dbReference type="Pfam" id="PF02465"/>
    </source>
</evidence>
<reference evidence="10" key="3">
    <citation type="journal article" date="2016" name="Genome Announc.">
        <title>Revised genome sequence of the purple photosynthetic bacterium Blastochloris viridis.</title>
        <authorList>
            <person name="Liu L.N."/>
            <person name="Faulkner M."/>
            <person name="Liu X."/>
            <person name="Huang F."/>
            <person name="Darby A.C."/>
            <person name="Hall N."/>
        </authorList>
    </citation>
    <scope>NUCLEOTIDE SEQUENCE [LARGE SCALE GENOMIC DNA]</scope>
    <source>
        <strain evidence="10">ATCC 19567 / DSM 133 / F</strain>
    </source>
</reference>
<accession>A0A0H5BE70</accession>
<evidence type="ECO:0000256" key="2">
    <source>
        <dbReference type="ARBA" id="ARBA00011255"/>
    </source>
</evidence>
<dbReference type="EMBL" id="AP014854">
    <property type="protein sequence ID" value="BAR98651.1"/>
    <property type="molecule type" value="Genomic_DNA"/>
</dbReference>